<evidence type="ECO:0000313" key="6">
    <source>
        <dbReference type="EMBL" id="ABW32189.1"/>
    </source>
</evidence>
<keyword evidence="6" id="KW-0614">Plasmid</keyword>
<feature type="DNA-binding region" description="OmpR/PhoB-type" evidence="3">
    <location>
        <begin position="124"/>
        <end position="223"/>
    </location>
</feature>
<dbReference type="InterPro" id="IPR036388">
    <property type="entry name" value="WH-like_DNA-bd_sf"/>
</dbReference>
<dbReference type="SUPFAM" id="SSF52172">
    <property type="entry name" value="CheY-like"/>
    <property type="match status" value="2"/>
</dbReference>
<dbReference type="PANTHER" id="PTHR48111">
    <property type="entry name" value="REGULATOR OF RPOS"/>
    <property type="match status" value="1"/>
</dbReference>
<dbReference type="HOGENOM" id="CLU_000445_11_38_3"/>
<dbReference type="KEGG" id="amr:AM1_C0259"/>
<dbReference type="Pfam" id="PF00072">
    <property type="entry name" value="Response_reg"/>
    <property type="match status" value="2"/>
</dbReference>
<keyword evidence="1 3" id="KW-0238">DNA-binding</keyword>
<protein>
    <submittedName>
        <fullName evidence="6">Two-component response regulator</fullName>
    </submittedName>
</protein>
<dbReference type="SUPFAM" id="SSF46894">
    <property type="entry name" value="C-terminal effector domain of the bipartite response regulators"/>
    <property type="match status" value="1"/>
</dbReference>
<dbReference type="GO" id="GO:0032993">
    <property type="term" value="C:protein-DNA complex"/>
    <property type="evidence" value="ECO:0007669"/>
    <property type="project" value="TreeGrafter"/>
</dbReference>
<name>A8ZMZ0_ACAM1</name>
<reference evidence="6 7" key="1">
    <citation type="journal article" date="2008" name="Proc. Natl. Acad. Sci. U.S.A.">
        <title>Niche adaptation and genome expansion in the chlorophyll d-producing cyanobacterium Acaryochloris marina.</title>
        <authorList>
            <person name="Swingley W.D."/>
            <person name="Chen M."/>
            <person name="Cheung P.C."/>
            <person name="Conrad A.L."/>
            <person name="Dejesa L.C."/>
            <person name="Hao J."/>
            <person name="Honchak B.M."/>
            <person name="Karbach L.E."/>
            <person name="Kurdoglu A."/>
            <person name="Lahiri S."/>
            <person name="Mastrian S.D."/>
            <person name="Miyashita H."/>
            <person name="Page L."/>
            <person name="Ramakrishna P."/>
            <person name="Satoh S."/>
            <person name="Sattley W.M."/>
            <person name="Shimada Y."/>
            <person name="Taylor H.L."/>
            <person name="Tomo T."/>
            <person name="Tsuchiya T."/>
            <person name="Wang Z.T."/>
            <person name="Raymond J."/>
            <person name="Mimuro M."/>
            <person name="Blankenship R.E."/>
            <person name="Touchman J.W."/>
        </authorList>
    </citation>
    <scope>NUCLEOTIDE SEQUENCE [LARGE SCALE GENOMIC DNA]</scope>
    <source>
        <strain evidence="7">MBIC 11017</strain>
        <plasmid evidence="7">Plasmid pREB3</plasmid>
    </source>
</reference>
<evidence type="ECO:0000259" key="4">
    <source>
        <dbReference type="PROSITE" id="PS50110"/>
    </source>
</evidence>
<feature type="modified residue" description="4-aspartylphosphate" evidence="2">
    <location>
        <position position="51"/>
    </location>
</feature>
<dbReference type="RefSeq" id="WP_012167505.1">
    <property type="nucleotide sequence ID" value="NC_009928.1"/>
</dbReference>
<gene>
    <name evidence="6" type="ordered locus">AM1_C0259</name>
</gene>
<dbReference type="InterPro" id="IPR016032">
    <property type="entry name" value="Sig_transdc_resp-reg_C-effctor"/>
</dbReference>
<accession>A8ZMZ0</accession>
<dbReference type="InterPro" id="IPR039420">
    <property type="entry name" value="WalR-like"/>
</dbReference>
<feature type="domain" description="OmpR/PhoB-type" evidence="5">
    <location>
        <begin position="124"/>
        <end position="223"/>
    </location>
</feature>
<evidence type="ECO:0000256" key="3">
    <source>
        <dbReference type="PROSITE-ProRule" id="PRU01091"/>
    </source>
</evidence>
<dbReference type="PANTHER" id="PTHR48111:SF15">
    <property type="entry name" value="OMPR SUBFAMILY"/>
    <property type="match status" value="1"/>
</dbReference>
<geneLocation type="plasmid" evidence="6 7">
    <name>pREB3</name>
</geneLocation>
<dbReference type="InterPro" id="IPR011006">
    <property type="entry name" value="CheY-like_superfamily"/>
</dbReference>
<dbReference type="EMBL" id="CP000840">
    <property type="protein sequence ID" value="ABW32189.1"/>
    <property type="molecule type" value="Genomic_DNA"/>
</dbReference>
<comment type="caution">
    <text evidence="2">Lacks conserved residue(s) required for the propagation of feature annotation.</text>
</comment>
<dbReference type="GO" id="GO:0000976">
    <property type="term" value="F:transcription cis-regulatory region binding"/>
    <property type="evidence" value="ECO:0007669"/>
    <property type="project" value="TreeGrafter"/>
</dbReference>
<dbReference type="SMART" id="SM00862">
    <property type="entry name" value="Trans_reg_C"/>
    <property type="match status" value="1"/>
</dbReference>
<feature type="domain" description="Response regulatory" evidence="4">
    <location>
        <begin position="2"/>
        <end position="116"/>
    </location>
</feature>
<dbReference type="InterPro" id="IPR001789">
    <property type="entry name" value="Sig_transdc_resp-reg_receiver"/>
</dbReference>
<dbReference type="SMART" id="SM00448">
    <property type="entry name" value="REC"/>
    <property type="match status" value="2"/>
</dbReference>
<dbReference type="Gene3D" id="1.10.10.10">
    <property type="entry name" value="Winged helix-like DNA-binding domain superfamily/Winged helix DNA-binding domain"/>
    <property type="match status" value="1"/>
</dbReference>
<evidence type="ECO:0000256" key="2">
    <source>
        <dbReference type="PROSITE-ProRule" id="PRU00169"/>
    </source>
</evidence>
<dbReference type="GO" id="GO:0005829">
    <property type="term" value="C:cytosol"/>
    <property type="evidence" value="ECO:0007669"/>
    <property type="project" value="TreeGrafter"/>
</dbReference>
<proteinExistence type="predicted"/>
<dbReference type="InterPro" id="IPR001867">
    <property type="entry name" value="OmpR/PhoB-type_DNA-bd"/>
</dbReference>
<keyword evidence="7" id="KW-1185">Reference proteome</keyword>
<keyword evidence="2" id="KW-0597">Phosphoprotein</keyword>
<dbReference type="Gene3D" id="6.10.250.690">
    <property type="match status" value="1"/>
</dbReference>
<evidence type="ECO:0000256" key="1">
    <source>
        <dbReference type="ARBA" id="ARBA00023125"/>
    </source>
</evidence>
<evidence type="ECO:0000313" key="7">
    <source>
        <dbReference type="Proteomes" id="UP000000268"/>
    </source>
</evidence>
<dbReference type="OrthoDB" id="516439at2"/>
<dbReference type="PROSITE" id="PS51755">
    <property type="entry name" value="OMPR_PHOB"/>
    <property type="match status" value="1"/>
</dbReference>
<dbReference type="GO" id="GO:0006355">
    <property type="term" value="P:regulation of DNA-templated transcription"/>
    <property type="evidence" value="ECO:0007669"/>
    <property type="project" value="InterPro"/>
</dbReference>
<dbReference type="CDD" id="cd00383">
    <property type="entry name" value="trans_reg_C"/>
    <property type="match status" value="1"/>
</dbReference>
<dbReference type="PROSITE" id="PS50110">
    <property type="entry name" value="RESPONSE_REGULATORY"/>
    <property type="match status" value="2"/>
</dbReference>
<organism evidence="6 7">
    <name type="scientific">Acaryochloris marina (strain MBIC 11017)</name>
    <dbReference type="NCBI Taxonomy" id="329726"/>
    <lineage>
        <taxon>Bacteria</taxon>
        <taxon>Bacillati</taxon>
        <taxon>Cyanobacteriota</taxon>
        <taxon>Cyanophyceae</taxon>
        <taxon>Acaryochloridales</taxon>
        <taxon>Acaryochloridaceae</taxon>
        <taxon>Acaryochloris</taxon>
    </lineage>
</organism>
<dbReference type="AlphaFoldDB" id="A8ZMZ0"/>
<feature type="domain" description="Response regulatory" evidence="4">
    <location>
        <begin position="539"/>
        <end position="655"/>
    </location>
</feature>
<evidence type="ECO:0000259" key="5">
    <source>
        <dbReference type="PROSITE" id="PS51755"/>
    </source>
</evidence>
<sequence>MKILLVEDQENIINELLNIFSQYNYIVDVVRDGELGWKYSTAFEYDLIIIDIITPKIDGISLCKKLRTEGYFTPILLLTEQGSLTAKINGLDAGADDYLVQPYHQAELISRIRALIRRCSTSPLPILSWENLLLNQSTCEVNYDELPLKLTNTEYELLALLMRDSQHVFSCEELIDRLWSSEDFPSPATVRSHIRRLRQKLSEAGAPKDLISTVHGRGYYLKPLIDNINNRDIPHRNSKENNNEVIIVNKSAILEPESVNAKNKYPKSSYVYQEYLNYLNELWSKEKQGYMNSIEKLSQSILSLNSFKDKGKNTTNILNIYHQLIGAFGIFGLSYAMRILNNCKNIIISESTPFNDSIYLEIHESLTQLKQHLSNNKIIENNANFNSYLKLFIVTNKAINHGQRIIQLGIELRVIIHFIILSDEGCGNDITSGVDQSKPEINILSPDVVLILLSDKLAISNNENLSIIDNKNVIDIYNFFVNSHPFVEFYISSEFKVRQIYKLKKQKDIFTIVDTSIFSQLTPAITQIAELLDHLKEVHVIIIDSDEDWLCSIPNVIKQKGYTATTLADDSQFWTVLEVIHPDALIIEYKSPQIDSTEICRLIRNHPYWNYLPILLLVDGLKVENQNLLYQVGADDILFKPISSNELANRISHRLKRMQDYAERFRLYANYFS</sequence>
<dbReference type="Pfam" id="PF00486">
    <property type="entry name" value="Trans_reg_C"/>
    <property type="match status" value="1"/>
</dbReference>
<dbReference type="GO" id="GO:0000156">
    <property type="term" value="F:phosphorelay response regulator activity"/>
    <property type="evidence" value="ECO:0007669"/>
    <property type="project" value="TreeGrafter"/>
</dbReference>
<dbReference type="Gene3D" id="3.40.50.2300">
    <property type="match status" value="2"/>
</dbReference>
<dbReference type="Proteomes" id="UP000000268">
    <property type="component" value="Plasmid pREB3"/>
</dbReference>